<dbReference type="SMR" id="Q6YRT8"/>
<dbReference type="EMBL" id="AP006585">
    <property type="protein sequence ID" value="BAD02064.1"/>
    <property type="molecule type" value="Genomic_DNA"/>
</dbReference>
<name>Q6YRT8_SYNY3</name>
<dbReference type="PANTHER" id="PTHR30121:SF6">
    <property type="entry name" value="SLR6007 PROTEIN"/>
    <property type="match status" value="1"/>
</dbReference>
<dbReference type="PANTHER" id="PTHR30121">
    <property type="entry name" value="UNCHARACTERIZED PROTEIN YJGR-RELATED"/>
    <property type="match status" value="1"/>
</dbReference>
<dbReference type="EnsemblBacteria" id="BAD02064">
    <property type="protein sequence ID" value="BAD02064"/>
    <property type="gene ID" value="BAD02064"/>
</dbReference>
<organism evidence="3 4">
    <name type="scientific">Synechocystis sp. (strain ATCC 27184 / PCC 6803 / Kazusa)</name>
    <dbReference type="NCBI Taxonomy" id="1111708"/>
    <lineage>
        <taxon>Bacteria</taxon>
        <taxon>Bacillati</taxon>
        <taxon>Cyanobacteriota</taxon>
        <taxon>Cyanophyceae</taxon>
        <taxon>Synechococcales</taxon>
        <taxon>Merismopediaceae</taxon>
        <taxon>Synechocystis</taxon>
    </lineage>
</organism>
<keyword evidence="4" id="KW-1185">Reference proteome</keyword>
<evidence type="ECO:0000259" key="1">
    <source>
        <dbReference type="Pfam" id="PF01935"/>
    </source>
</evidence>
<dbReference type="EnsemblBacteria" id="BAD02123">
    <property type="protein sequence ID" value="BAD02123"/>
    <property type="gene ID" value="BAD02123"/>
</dbReference>
<gene>
    <name evidence="2" type="ordered locus">slr6007</name>
    <name evidence="3" type="ordered locus">slr6066</name>
</gene>
<feature type="domain" description="Helicase HerA central" evidence="1">
    <location>
        <begin position="44"/>
        <end position="97"/>
    </location>
</feature>
<geneLocation type="plasmid" evidence="3 4">
    <name>pSYSX</name>
</geneLocation>
<dbReference type="InterPro" id="IPR027417">
    <property type="entry name" value="P-loop_NTPase"/>
</dbReference>
<sequence length="357" mass="39731">MFASNPKPRPLVNRLAHTQTPSNFPVVNREGVLIGEQIYWNPATVANPHGCIIGGSGAGKTQTLKAIAWEVSKLVEVAIIDFHGDQELPGEKVYHINMTSNSGINPLVINLDQEGGGPNLRAIELAMLFAKTLRLGSNQQGKLLDAFKHCYFRRGISQESPQSWLKVPPNFSDLEALLEEMAEEDKEAEKLRLKLSTMFEYGIFNKTQPPYERLTRWNLAKLPPQLQAIAGDALASQLMSHHRLLGESTLRTVLFIDEAKELGHSKALDRIAADGRKYGLGLWVASQSSRHISKDVLTNTFTKLILPVDSSELPLTARTFRFSEEAIANLNPLESLVRFGKNANKVNIVPFYQRNTP</sequence>
<dbReference type="Pfam" id="PF01935">
    <property type="entry name" value="DUF87"/>
    <property type="match status" value="1"/>
</dbReference>
<dbReference type="EMBL" id="AP006585">
    <property type="protein sequence ID" value="BAD02123.1"/>
    <property type="molecule type" value="Genomic_DNA"/>
</dbReference>
<accession>Q6YRT8</accession>
<evidence type="ECO:0000313" key="2">
    <source>
        <dbReference type="EMBL" id="BAD02064.1"/>
    </source>
</evidence>
<dbReference type="InParanoid" id="Q6YRT8"/>
<protein>
    <submittedName>
        <fullName evidence="2">Slr6007 protein</fullName>
    </submittedName>
    <submittedName>
        <fullName evidence="3">Slr6066 protein</fullName>
    </submittedName>
</protein>
<dbReference type="SUPFAM" id="SSF52540">
    <property type="entry name" value="P-loop containing nucleoside triphosphate hydrolases"/>
    <property type="match status" value="1"/>
</dbReference>
<evidence type="ECO:0000313" key="4">
    <source>
        <dbReference type="Proteomes" id="UP000001425"/>
    </source>
</evidence>
<dbReference type="Gene3D" id="3.40.50.300">
    <property type="entry name" value="P-loop containing nucleotide triphosphate hydrolases"/>
    <property type="match status" value="1"/>
</dbReference>
<dbReference type="AlphaFoldDB" id="Q6YRT8"/>
<dbReference type="InterPro" id="IPR002789">
    <property type="entry name" value="HerA_central"/>
</dbReference>
<proteinExistence type="predicted"/>
<evidence type="ECO:0000313" key="3">
    <source>
        <dbReference type="EMBL" id="BAD02123.1"/>
    </source>
</evidence>
<reference evidence="3 4" key="1">
    <citation type="journal article" date="2003" name="DNA Res.">
        <title>Structural analysis of four large plasmids harboring in a unicellular cyanobacterium, Synechocystis sp. PCC 6803.</title>
        <authorList>
            <person name="Kaneko T."/>
            <person name="Nakamura Y."/>
            <person name="Sasamoto S."/>
            <person name="Watanabe A."/>
            <person name="Kohara M."/>
            <person name="Matsumoto M."/>
            <person name="Shimpo S."/>
            <person name="Yamada M."/>
            <person name="Tabata S."/>
        </authorList>
    </citation>
    <scope>NUCLEOTIDE SEQUENCE [LARGE SCALE GENOMIC DNA]</scope>
    <source>
        <strain evidence="3">PCC 6803</strain>
        <strain evidence="4">PCC 6803 / Kazusa</strain>
        <plasmid evidence="4">Plasmid pSYSX</plasmid>
        <plasmid evidence="3">pSYSX</plasmid>
    </source>
</reference>
<keyword evidence="3" id="KW-0614">Plasmid</keyword>
<dbReference type="KEGG" id="syn:slr6066"/>
<dbReference type="KEGG" id="syn:slr6007"/>
<dbReference type="InterPro" id="IPR051162">
    <property type="entry name" value="T4SS_component"/>
</dbReference>
<dbReference type="Proteomes" id="UP000001425">
    <property type="component" value="Plasmid pSYSX"/>
</dbReference>